<keyword evidence="1" id="KW-0474">Menaquinone biosynthesis</keyword>
<dbReference type="Gene3D" id="3.40.50.1580">
    <property type="entry name" value="Nucleoside phosphorylase domain"/>
    <property type="match status" value="1"/>
</dbReference>
<dbReference type="STRING" id="1844972.A7K91_08590"/>
<dbReference type="InterPro" id="IPR035994">
    <property type="entry name" value="Nucleoside_phosphorylase_sf"/>
</dbReference>
<evidence type="ECO:0000259" key="3">
    <source>
        <dbReference type="Pfam" id="PF01048"/>
    </source>
</evidence>
<keyword evidence="1 4" id="KW-0378">Hydrolase</keyword>
<comment type="similarity">
    <text evidence="1">Belongs to the PNP/UDP phosphorylase family. Futalosine hydrolase subfamily.</text>
</comment>
<evidence type="ECO:0000313" key="5">
    <source>
        <dbReference type="Proteomes" id="UP000092024"/>
    </source>
</evidence>
<dbReference type="NCBIfam" id="NF006087">
    <property type="entry name" value="PRK08236.1"/>
    <property type="match status" value="1"/>
</dbReference>
<dbReference type="Proteomes" id="UP000092024">
    <property type="component" value="Unassembled WGS sequence"/>
</dbReference>
<dbReference type="GO" id="GO:0005829">
    <property type="term" value="C:cytosol"/>
    <property type="evidence" value="ECO:0007669"/>
    <property type="project" value="TreeGrafter"/>
</dbReference>
<evidence type="ECO:0000256" key="1">
    <source>
        <dbReference type="HAMAP-Rule" id="MF_00991"/>
    </source>
</evidence>
<dbReference type="PANTHER" id="PTHR46832">
    <property type="entry name" value="5'-METHYLTHIOADENOSINE/S-ADENOSYLHOMOCYSTEINE NUCLEOSIDASE"/>
    <property type="match status" value="1"/>
</dbReference>
<accession>A0A1A5YQU9</accession>
<dbReference type="GO" id="GO:0009234">
    <property type="term" value="P:menaquinone biosynthetic process"/>
    <property type="evidence" value="ECO:0007669"/>
    <property type="project" value="UniProtKB-UniRule"/>
</dbReference>
<dbReference type="CDD" id="cd17766">
    <property type="entry name" value="futalosine_nucleosidase_MqnB"/>
    <property type="match status" value="1"/>
</dbReference>
<comment type="function">
    <text evidence="1">Catalyzes the hydrolysis of futalosine (FL) to dehypoxanthine futalosine (DHFL) and hypoxanthine, a step in the biosynthesis of menaquinone (MK, vitamin K2).</text>
</comment>
<gene>
    <name evidence="1" type="primary">mqnB</name>
    <name evidence="4" type="ORF">A7K91_08590</name>
</gene>
<reference evidence="4 5" key="1">
    <citation type="submission" date="2016-05" db="EMBL/GenBank/DDBJ databases">
        <title>Paenibacillus oryzae. sp. nov., isolated from the rice root.</title>
        <authorList>
            <person name="Zhang J."/>
            <person name="Zhang X."/>
        </authorList>
    </citation>
    <scope>NUCLEOTIDE SEQUENCE [LARGE SCALE GENOMIC DNA]</scope>
    <source>
        <strain evidence="4 5">1DrF-4</strain>
    </source>
</reference>
<sequence>MTIDHQSKKEDTPVLIVTAVEAEKEAVLRGLERAGAKDAAVVIAAGAGPASAAAATAEALAAGKYGLVISAGIGGGFPQVAPIGSLVLADAIIAADLGAESPEGFLSIDELGFGSSSAPVDAKWHARLLSALLETRRQVRSAPVLTVTTATGTAETAELLLHRFPAAAAEAMEGFGVALAAQRRGTAALELRSISNAIGPRDRGAWRIGEALQALEDAAAAIAPAITAIQN</sequence>
<protein>
    <recommendedName>
        <fullName evidence="1 2">Futalosine hydrolase</fullName>
        <shortName evidence="1">FL hydrolase</shortName>
        <ecNumber evidence="1 2">3.2.2.26</ecNumber>
    </recommendedName>
    <alternativeName>
        <fullName evidence="1">Futalosine nucleosidase</fullName>
    </alternativeName>
    <alternativeName>
        <fullName evidence="1">Menaquinone biosynthetic enzyme MqnB</fullName>
    </alternativeName>
</protein>
<dbReference type="GO" id="GO:0019284">
    <property type="term" value="P:L-methionine salvage from S-adenosylmethionine"/>
    <property type="evidence" value="ECO:0007669"/>
    <property type="project" value="TreeGrafter"/>
</dbReference>
<dbReference type="RefSeq" id="WP_068680142.1">
    <property type="nucleotide sequence ID" value="NZ_LYPA01000031.1"/>
</dbReference>
<dbReference type="AlphaFoldDB" id="A0A1A5YQU9"/>
<dbReference type="PANTHER" id="PTHR46832:SF2">
    <property type="entry name" value="FUTALOSINE HYDROLASE"/>
    <property type="match status" value="1"/>
</dbReference>
<dbReference type="OrthoDB" id="9788270at2"/>
<evidence type="ECO:0000313" key="4">
    <source>
        <dbReference type="EMBL" id="OBR67780.1"/>
    </source>
</evidence>
<dbReference type="EMBL" id="LYPA01000031">
    <property type="protein sequence ID" value="OBR67780.1"/>
    <property type="molecule type" value="Genomic_DNA"/>
</dbReference>
<dbReference type="NCBIfam" id="TIGR03664">
    <property type="entry name" value="fut_nucase"/>
    <property type="match status" value="1"/>
</dbReference>
<dbReference type="HAMAP" id="MF_00991">
    <property type="entry name" value="MqnB"/>
    <property type="match status" value="1"/>
</dbReference>
<dbReference type="UniPathway" id="UPA00079"/>
<dbReference type="GO" id="GO:0008930">
    <property type="term" value="F:methylthioadenosine nucleosidase activity"/>
    <property type="evidence" value="ECO:0007669"/>
    <property type="project" value="TreeGrafter"/>
</dbReference>
<evidence type="ECO:0000256" key="2">
    <source>
        <dbReference type="NCBIfam" id="TIGR03664"/>
    </source>
</evidence>
<dbReference type="EC" id="3.2.2.26" evidence="1 2"/>
<dbReference type="InterPro" id="IPR000845">
    <property type="entry name" value="Nucleoside_phosphorylase_d"/>
</dbReference>
<dbReference type="SUPFAM" id="SSF53167">
    <property type="entry name" value="Purine and uridine phosphorylases"/>
    <property type="match status" value="1"/>
</dbReference>
<dbReference type="InterPro" id="IPR019963">
    <property type="entry name" value="FL_hydrolase_MqnB"/>
</dbReference>
<dbReference type="GO" id="GO:0009116">
    <property type="term" value="P:nucleoside metabolic process"/>
    <property type="evidence" value="ECO:0007669"/>
    <property type="project" value="InterPro"/>
</dbReference>
<comment type="catalytic activity">
    <reaction evidence="1">
        <text>futalosine + H2O = dehypoxanthine futalosine + hypoxanthine</text>
        <dbReference type="Rhea" id="RHEA:25904"/>
        <dbReference type="ChEBI" id="CHEBI:15377"/>
        <dbReference type="ChEBI" id="CHEBI:17368"/>
        <dbReference type="ChEBI" id="CHEBI:58863"/>
        <dbReference type="ChEBI" id="CHEBI:58864"/>
        <dbReference type="EC" id="3.2.2.26"/>
    </reaction>
</comment>
<dbReference type="Pfam" id="PF01048">
    <property type="entry name" value="PNP_UDP_1"/>
    <property type="match status" value="1"/>
</dbReference>
<name>A0A1A5YQU9_9BACL</name>
<organism evidence="4 5">
    <name type="scientific">Paenibacillus oryzae</name>
    <dbReference type="NCBI Taxonomy" id="1844972"/>
    <lineage>
        <taxon>Bacteria</taxon>
        <taxon>Bacillati</taxon>
        <taxon>Bacillota</taxon>
        <taxon>Bacilli</taxon>
        <taxon>Bacillales</taxon>
        <taxon>Paenibacillaceae</taxon>
        <taxon>Paenibacillus</taxon>
    </lineage>
</organism>
<comment type="caution">
    <text evidence="4">The sequence shown here is derived from an EMBL/GenBank/DDBJ whole genome shotgun (WGS) entry which is preliminary data.</text>
</comment>
<proteinExistence type="inferred from homology"/>
<comment type="pathway">
    <text evidence="1">Quinol/quinone metabolism; menaquinone biosynthesis.</text>
</comment>
<dbReference type="GO" id="GO:0008782">
    <property type="term" value="F:adenosylhomocysteine nucleosidase activity"/>
    <property type="evidence" value="ECO:0007669"/>
    <property type="project" value="TreeGrafter"/>
</dbReference>
<keyword evidence="5" id="KW-1185">Reference proteome</keyword>
<feature type="domain" description="Nucleoside phosphorylase" evidence="3">
    <location>
        <begin position="39"/>
        <end position="224"/>
    </location>
</feature>